<sequence>MDGGGRVEAEVRTLSHREKTMVASAVLAVCRYMETGNGLRRGGGKGNGRREAAIAQALADVITSCGVSDAPFLMSNAIIAGVRQRDTPRWWMKRRTRGTWSDLDITDDATDDYFHDKLRMSRSIFSNIVAACSPFIERRLTHYREPLQPDLILAFALYRWASGETFESASSSFSIGRASRLKAVMDVTNAILVAYPDKIAMPTGRHLLQVTHALGAKGFLNCFGAIDCTHVYVDKPANAPSENYYDWKQQFSVVAKVVVDLDMRILDVFMGYPERP</sequence>
<dbReference type="EMBL" id="BFEA01000008">
    <property type="protein sequence ID" value="GBG60000.1"/>
    <property type="molecule type" value="Genomic_DNA"/>
</dbReference>
<protein>
    <submittedName>
        <fullName evidence="1">Uncharacterized protein</fullName>
    </submittedName>
</protein>
<gene>
    <name evidence="1" type="ORF">CBR_g330</name>
</gene>
<keyword evidence="2" id="KW-1185">Reference proteome</keyword>
<dbReference type="Proteomes" id="UP000265515">
    <property type="component" value="Unassembled WGS sequence"/>
</dbReference>
<evidence type="ECO:0000313" key="1">
    <source>
        <dbReference type="EMBL" id="GBG60000.1"/>
    </source>
</evidence>
<proteinExistence type="predicted"/>
<name>A0A388JQD6_CHABU</name>
<accession>A0A388JQD6</accession>
<dbReference type="STRING" id="69332.A0A388JQD6"/>
<comment type="caution">
    <text evidence="1">The sequence shown here is derived from an EMBL/GenBank/DDBJ whole genome shotgun (WGS) entry which is preliminary data.</text>
</comment>
<organism evidence="1 2">
    <name type="scientific">Chara braunii</name>
    <name type="common">Braun's stonewort</name>
    <dbReference type="NCBI Taxonomy" id="69332"/>
    <lineage>
        <taxon>Eukaryota</taxon>
        <taxon>Viridiplantae</taxon>
        <taxon>Streptophyta</taxon>
        <taxon>Charophyceae</taxon>
        <taxon>Charales</taxon>
        <taxon>Characeae</taxon>
        <taxon>Chara</taxon>
    </lineage>
</organism>
<dbReference type="Gramene" id="GBG60000">
    <property type="protein sequence ID" value="GBG60000"/>
    <property type="gene ID" value="CBR_g330"/>
</dbReference>
<evidence type="ECO:0000313" key="2">
    <source>
        <dbReference type="Proteomes" id="UP000265515"/>
    </source>
</evidence>
<reference evidence="1 2" key="1">
    <citation type="journal article" date="2018" name="Cell">
        <title>The Chara Genome: Secondary Complexity and Implications for Plant Terrestrialization.</title>
        <authorList>
            <person name="Nishiyama T."/>
            <person name="Sakayama H."/>
            <person name="Vries J.D."/>
            <person name="Buschmann H."/>
            <person name="Saint-Marcoux D."/>
            <person name="Ullrich K.K."/>
            <person name="Haas F.B."/>
            <person name="Vanderstraeten L."/>
            <person name="Becker D."/>
            <person name="Lang D."/>
            <person name="Vosolsobe S."/>
            <person name="Rombauts S."/>
            <person name="Wilhelmsson P.K.I."/>
            <person name="Janitza P."/>
            <person name="Kern R."/>
            <person name="Heyl A."/>
            <person name="Rumpler F."/>
            <person name="Villalobos L.I.A.C."/>
            <person name="Clay J.M."/>
            <person name="Skokan R."/>
            <person name="Toyoda A."/>
            <person name="Suzuki Y."/>
            <person name="Kagoshima H."/>
            <person name="Schijlen E."/>
            <person name="Tajeshwar N."/>
            <person name="Catarino B."/>
            <person name="Hetherington A.J."/>
            <person name="Saltykova A."/>
            <person name="Bonnot C."/>
            <person name="Breuninger H."/>
            <person name="Symeonidi A."/>
            <person name="Radhakrishnan G.V."/>
            <person name="Van Nieuwerburgh F."/>
            <person name="Deforce D."/>
            <person name="Chang C."/>
            <person name="Karol K.G."/>
            <person name="Hedrich R."/>
            <person name="Ulvskov P."/>
            <person name="Glockner G."/>
            <person name="Delwiche C.F."/>
            <person name="Petrasek J."/>
            <person name="Van de Peer Y."/>
            <person name="Friml J."/>
            <person name="Beilby M."/>
            <person name="Dolan L."/>
            <person name="Kohara Y."/>
            <person name="Sugano S."/>
            <person name="Fujiyama A."/>
            <person name="Delaux P.-M."/>
            <person name="Quint M."/>
            <person name="TheiBen G."/>
            <person name="Hagemann M."/>
            <person name="Harholt J."/>
            <person name="Dunand C."/>
            <person name="Zachgo S."/>
            <person name="Langdale J."/>
            <person name="Maumus F."/>
            <person name="Straeten D.V.D."/>
            <person name="Gould S.B."/>
            <person name="Rensing S.A."/>
        </authorList>
    </citation>
    <scope>NUCLEOTIDE SEQUENCE [LARGE SCALE GENOMIC DNA]</scope>
    <source>
        <strain evidence="1 2">S276</strain>
    </source>
</reference>
<dbReference type="AlphaFoldDB" id="A0A388JQD6"/>
<dbReference type="OrthoDB" id="2668416at2759"/>